<name>A0AAN9Y3Q9_9HEMI</name>
<keyword evidence="3" id="KW-1185">Reference proteome</keyword>
<accession>A0AAN9Y3Q9</accession>
<evidence type="ECO:0000313" key="2">
    <source>
        <dbReference type="EMBL" id="KAK7583953.1"/>
    </source>
</evidence>
<feature type="region of interest" description="Disordered" evidence="1">
    <location>
        <begin position="53"/>
        <end position="73"/>
    </location>
</feature>
<evidence type="ECO:0000256" key="1">
    <source>
        <dbReference type="SAM" id="MobiDB-lite"/>
    </source>
</evidence>
<comment type="caution">
    <text evidence="2">The sequence shown here is derived from an EMBL/GenBank/DDBJ whole genome shotgun (WGS) entry which is preliminary data.</text>
</comment>
<gene>
    <name evidence="2" type="ORF">V9T40_004916</name>
</gene>
<proteinExistence type="predicted"/>
<dbReference type="AlphaFoldDB" id="A0AAN9Y3Q9"/>
<dbReference type="Proteomes" id="UP001367676">
    <property type="component" value="Unassembled WGS sequence"/>
</dbReference>
<evidence type="ECO:0000313" key="3">
    <source>
        <dbReference type="Proteomes" id="UP001367676"/>
    </source>
</evidence>
<sequence length="73" mass="8023">MGWDGMEWNGKGCVEVWDSEGFLNSVHTWKLVIFSGTGQFTAGELAAGQFAADYSPRTTRRPANSPPRQFAAK</sequence>
<dbReference type="EMBL" id="JBBCAQ010000032">
    <property type="protein sequence ID" value="KAK7583953.1"/>
    <property type="molecule type" value="Genomic_DNA"/>
</dbReference>
<organism evidence="2 3">
    <name type="scientific">Parthenolecanium corni</name>
    <dbReference type="NCBI Taxonomy" id="536013"/>
    <lineage>
        <taxon>Eukaryota</taxon>
        <taxon>Metazoa</taxon>
        <taxon>Ecdysozoa</taxon>
        <taxon>Arthropoda</taxon>
        <taxon>Hexapoda</taxon>
        <taxon>Insecta</taxon>
        <taxon>Pterygota</taxon>
        <taxon>Neoptera</taxon>
        <taxon>Paraneoptera</taxon>
        <taxon>Hemiptera</taxon>
        <taxon>Sternorrhyncha</taxon>
        <taxon>Coccoidea</taxon>
        <taxon>Coccidae</taxon>
        <taxon>Parthenolecanium</taxon>
    </lineage>
</organism>
<protein>
    <submittedName>
        <fullName evidence="2">Uncharacterized protein</fullName>
    </submittedName>
</protein>
<reference evidence="2 3" key="1">
    <citation type="submission" date="2024-03" db="EMBL/GenBank/DDBJ databases">
        <title>Adaptation during the transition from Ophiocordyceps entomopathogen to insect associate is accompanied by gene loss and intensified selection.</title>
        <authorList>
            <person name="Ward C.M."/>
            <person name="Onetto C.A."/>
            <person name="Borneman A.R."/>
        </authorList>
    </citation>
    <scope>NUCLEOTIDE SEQUENCE [LARGE SCALE GENOMIC DNA]</scope>
    <source>
        <strain evidence="2">AWRI1</strain>
        <tissue evidence="2">Single Adult Female</tissue>
    </source>
</reference>